<dbReference type="STRING" id="1618570.UT08_C0010G0009"/>
<reference evidence="1 2" key="1">
    <citation type="journal article" date="2015" name="Nature">
        <title>rRNA introns, odd ribosomes, and small enigmatic genomes across a large radiation of phyla.</title>
        <authorList>
            <person name="Brown C.T."/>
            <person name="Hug L.A."/>
            <person name="Thomas B.C."/>
            <person name="Sharon I."/>
            <person name="Castelle C.J."/>
            <person name="Singh A."/>
            <person name="Wilkins M.J."/>
            <person name="Williams K.H."/>
            <person name="Banfield J.F."/>
        </authorList>
    </citation>
    <scope>NUCLEOTIDE SEQUENCE [LARGE SCALE GENOMIC DNA]</scope>
</reference>
<protein>
    <submittedName>
        <fullName evidence="1">Uncharacterized protein</fullName>
    </submittedName>
</protein>
<evidence type="ECO:0000313" key="2">
    <source>
        <dbReference type="Proteomes" id="UP000034081"/>
    </source>
</evidence>
<proteinExistence type="predicted"/>
<accession>A0A0G0L292</accession>
<dbReference type="AlphaFoldDB" id="A0A0G0L292"/>
<dbReference type="EMBL" id="LBVL01000010">
    <property type="protein sequence ID" value="KKQ85082.1"/>
    <property type="molecule type" value="Genomic_DNA"/>
</dbReference>
<comment type="caution">
    <text evidence="1">The sequence shown here is derived from an EMBL/GenBank/DDBJ whole genome shotgun (WGS) entry which is preliminary data.</text>
</comment>
<organism evidence="1 2">
    <name type="scientific">Candidatus Woesebacteria bacterium GW2011_GWB1_38_8</name>
    <dbReference type="NCBI Taxonomy" id="1618570"/>
    <lineage>
        <taxon>Bacteria</taxon>
        <taxon>Candidatus Woeseibacteriota</taxon>
    </lineage>
</organism>
<name>A0A0G0L292_9BACT</name>
<dbReference type="Proteomes" id="UP000034081">
    <property type="component" value="Unassembled WGS sequence"/>
</dbReference>
<sequence length="134" mass="15919">MELTHKSFERRPSYAADIVCIIEMFINKKYFICMLTKTDLQAIDRIVKKRVREEIEVEIQNVKDDLQADIKMSQIRILGEINNIKDRLKNVEIKINKIQKDLKYAVNFLDKEFLNTQKRVERTEKHLGLEPLSP</sequence>
<gene>
    <name evidence="1" type="ORF">UT08_C0010G0009</name>
</gene>
<evidence type="ECO:0000313" key="1">
    <source>
        <dbReference type="EMBL" id="KKQ85082.1"/>
    </source>
</evidence>